<dbReference type="Proteomes" id="UP000189681">
    <property type="component" value="Unassembled WGS sequence"/>
</dbReference>
<reference evidence="1 2" key="1">
    <citation type="journal article" date="2017" name="Water Res.">
        <title>Discovery and metagenomic analysis of an anammox bacterial enrichment related to Candidatus "Brocadia caroliniensis" in a full-scale glycerol-fed nitritation-denitritation separate centrate treatment process.</title>
        <authorList>
            <person name="Park H."/>
            <person name="Brotto A.C."/>
            <person name="van Loosdrecht M.C."/>
            <person name="Chandran K."/>
        </authorList>
    </citation>
    <scope>NUCLEOTIDE SEQUENCE [LARGE SCALE GENOMIC DNA]</scope>
    <source>
        <strain evidence="1">26THWARD</strain>
    </source>
</reference>
<gene>
    <name evidence="1" type="ORF">AYP45_14945</name>
</gene>
<name>A0A1V4AQE7_9BACT</name>
<sequence length="150" mass="17765">MQNIPAFQIKHERRRYRDKIYYTAYDAKVRFLDNDSLEILIKGDRVTINCAWSSNDYAYVGTWRRDIRKRGPVSKLLLEKRHDDRRMQGKVKLFPRYDSNNEIKCFYGYIMSYNAYISPIHTWSYGNDYSGTPIKIVPTFGCLCPDPEGD</sequence>
<comment type="caution">
    <text evidence="1">The sequence shown here is derived from an EMBL/GenBank/DDBJ whole genome shotgun (WGS) entry which is preliminary data.</text>
</comment>
<protein>
    <submittedName>
        <fullName evidence="1">Uncharacterized protein</fullName>
    </submittedName>
</protein>
<proteinExistence type="predicted"/>
<accession>A0A1V4AQE7</accession>
<dbReference type="EMBL" id="AYTS01000148">
    <property type="protein sequence ID" value="OOP55350.1"/>
    <property type="molecule type" value="Genomic_DNA"/>
</dbReference>
<evidence type="ECO:0000313" key="2">
    <source>
        <dbReference type="Proteomes" id="UP000189681"/>
    </source>
</evidence>
<dbReference type="STRING" id="1004156.AYP45_14945"/>
<evidence type="ECO:0000313" key="1">
    <source>
        <dbReference type="EMBL" id="OOP55350.1"/>
    </source>
</evidence>
<dbReference type="AlphaFoldDB" id="A0A1V4AQE7"/>
<organism evidence="1 2">
    <name type="scientific">Candidatus Brocadia carolinensis</name>
    <dbReference type="NCBI Taxonomy" id="1004156"/>
    <lineage>
        <taxon>Bacteria</taxon>
        <taxon>Pseudomonadati</taxon>
        <taxon>Planctomycetota</taxon>
        <taxon>Candidatus Brocadiia</taxon>
        <taxon>Candidatus Brocadiales</taxon>
        <taxon>Candidatus Brocadiaceae</taxon>
        <taxon>Candidatus Brocadia</taxon>
    </lineage>
</organism>